<dbReference type="AlphaFoldDB" id="A0A561PZ11"/>
<keyword evidence="1" id="KW-0812">Transmembrane</keyword>
<dbReference type="EMBL" id="VIWP01000021">
    <property type="protein sequence ID" value="TWF43334.1"/>
    <property type="molecule type" value="Genomic_DNA"/>
</dbReference>
<gene>
    <name evidence="2" type="ORF">FHW37_1214</name>
</gene>
<feature type="transmembrane region" description="Helical" evidence="1">
    <location>
        <begin position="66"/>
        <end position="88"/>
    </location>
</feature>
<keyword evidence="3" id="KW-1185">Reference proteome</keyword>
<evidence type="ECO:0000313" key="2">
    <source>
        <dbReference type="EMBL" id="TWF43334.1"/>
    </source>
</evidence>
<sequence length="93" mass="9957">MARDLSLDIDRLTEQLSEFKSLFTKQAATSKDEAYSFFAPRARQAARLVKHDSYGIANAARRNPTAATGAIIGALAIGTLIGFALSAANRKAD</sequence>
<evidence type="ECO:0000256" key="1">
    <source>
        <dbReference type="SAM" id="Phobius"/>
    </source>
</evidence>
<dbReference type="OrthoDB" id="8389774at2"/>
<keyword evidence="1" id="KW-0472">Membrane</keyword>
<evidence type="ECO:0008006" key="4">
    <source>
        <dbReference type="Google" id="ProtNLM"/>
    </source>
</evidence>
<dbReference type="RefSeq" id="WP_145643702.1">
    <property type="nucleotide sequence ID" value="NZ_VIWP01000021.1"/>
</dbReference>
<evidence type="ECO:0000313" key="3">
    <source>
        <dbReference type="Proteomes" id="UP000320653"/>
    </source>
</evidence>
<name>A0A561PZ11_9HYPH</name>
<proteinExistence type="predicted"/>
<organism evidence="2 3">
    <name type="scientific">Neorhizobium alkalisoli</name>
    <dbReference type="NCBI Taxonomy" id="528178"/>
    <lineage>
        <taxon>Bacteria</taxon>
        <taxon>Pseudomonadati</taxon>
        <taxon>Pseudomonadota</taxon>
        <taxon>Alphaproteobacteria</taxon>
        <taxon>Hyphomicrobiales</taxon>
        <taxon>Rhizobiaceae</taxon>
        <taxon>Rhizobium/Agrobacterium group</taxon>
        <taxon>Neorhizobium</taxon>
    </lineage>
</organism>
<keyword evidence="1" id="KW-1133">Transmembrane helix</keyword>
<dbReference type="Proteomes" id="UP000320653">
    <property type="component" value="Unassembled WGS sequence"/>
</dbReference>
<accession>A0A561PZ11</accession>
<reference evidence="2 3" key="1">
    <citation type="submission" date="2019-06" db="EMBL/GenBank/DDBJ databases">
        <title>Sorghum-associated microbial communities from plants grown in Nebraska, USA.</title>
        <authorList>
            <person name="Schachtman D."/>
        </authorList>
    </citation>
    <scope>NUCLEOTIDE SEQUENCE [LARGE SCALE GENOMIC DNA]</scope>
    <source>
        <strain evidence="2 3">1225</strain>
    </source>
</reference>
<comment type="caution">
    <text evidence="2">The sequence shown here is derived from an EMBL/GenBank/DDBJ whole genome shotgun (WGS) entry which is preliminary data.</text>
</comment>
<protein>
    <recommendedName>
        <fullName evidence="4">ElaB/YqjD/DUF883 family membrane-anchored ribosome-binding protein</fullName>
    </recommendedName>
</protein>